<comment type="caution">
    <text evidence="2">The sequence shown here is derived from an EMBL/GenBank/DDBJ whole genome shotgun (WGS) entry which is preliminary data.</text>
</comment>
<protein>
    <submittedName>
        <fullName evidence="2">Uncharacterized protein</fullName>
    </submittedName>
</protein>
<keyword evidence="1" id="KW-0472">Membrane</keyword>
<evidence type="ECO:0000313" key="2">
    <source>
        <dbReference type="EMBL" id="MDV2632357.1"/>
    </source>
</evidence>
<reference evidence="2" key="1">
    <citation type="submission" date="2023-10" db="EMBL/GenBank/DDBJ databases">
        <title>Production of high quality cheese from raw caw milk (raw cheese).</title>
        <authorList>
            <person name="Samouris G."/>
        </authorList>
    </citation>
    <scope>NUCLEOTIDE SEQUENCE</scope>
    <source>
        <strain evidence="2">M17-3</strain>
    </source>
</reference>
<dbReference type="Proteomes" id="UP001186047">
    <property type="component" value="Unassembled WGS sequence"/>
</dbReference>
<organism evidence="2 3">
    <name type="scientific">Lactococcus lactis</name>
    <dbReference type="NCBI Taxonomy" id="1358"/>
    <lineage>
        <taxon>Bacteria</taxon>
        <taxon>Bacillati</taxon>
        <taxon>Bacillota</taxon>
        <taxon>Bacilli</taxon>
        <taxon>Lactobacillales</taxon>
        <taxon>Streptococcaceae</taxon>
        <taxon>Lactococcus</taxon>
    </lineage>
</organism>
<keyword evidence="1" id="KW-1133">Transmembrane helix</keyword>
<feature type="transmembrane region" description="Helical" evidence="1">
    <location>
        <begin position="6"/>
        <end position="26"/>
    </location>
</feature>
<evidence type="ECO:0000313" key="3">
    <source>
        <dbReference type="Proteomes" id="UP001186047"/>
    </source>
</evidence>
<proteinExistence type="predicted"/>
<feature type="transmembrane region" description="Helical" evidence="1">
    <location>
        <begin position="46"/>
        <end position="66"/>
    </location>
</feature>
<dbReference type="AlphaFoldDB" id="A0AAE4NR50"/>
<keyword evidence="1" id="KW-0812">Transmembrane</keyword>
<evidence type="ECO:0000256" key="1">
    <source>
        <dbReference type="SAM" id="Phobius"/>
    </source>
</evidence>
<sequence>MDNYVDNPITIVGVVIFLIGMSIFCFGKKWIVLRLVFGDRSMFSQIFFGGIITIFGLILLYLSGAFN</sequence>
<accession>A0AAE4NR50</accession>
<dbReference type="RefSeq" id="WP_211752203.1">
    <property type="nucleotide sequence ID" value="NZ_JAQDXJ010000074.1"/>
</dbReference>
<name>A0AAE4NR50_9LACT</name>
<dbReference type="EMBL" id="JAWHVL010000013">
    <property type="protein sequence ID" value="MDV2632357.1"/>
    <property type="molecule type" value="Genomic_DNA"/>
</dbReference>
<gene>
    <name evidence="2" type="ORF">RZO31_05625</name>
</gene>